<accession>A0A5R9IH11</accession>
<evidence type="ECO:0000313" key="6">
    <source>
        <dbReference type="EMBL" id="TLU64795.1"/>
    </source>
</evidence>
<dbReference type="InterPro" id="IPR051015">
    <property type="entry name" value="EvgA-like"/>
</dbReference>
<evidence type="ECO:0000313" key="7">
    <source>
        <dbReference type="Proteomes" id="UP000307790"/>
    </source>
</evidence>
<dbReference type="InterPro" id="IPR001789">
    <property type="entry name" value="Sig_transdc_resp-reg_receiver"/>
</dbReference>
<protein>
    <submittedName>
        <fullName evidence="6">Response regulator transcription factor</fullName>
    </submittedName>
</protein>
<dbReference type="PANTHER" id="PTHR45566">
    <property type="entry name" value="HTH-TYPE TRANSCRIPTIONAL REGULATOR YHJB-RELATED"/>
    <property type="match status" value="1"/>
</dbReference>
<sequence length="221" mass="24212">MSYEVVKIAIADDHPLFRTALIQAASKTLADSKILEAESFSELQTLIKEHSDLELIFLDINMPGNDGFSGLSRIKNGFPDIQVIMVSAIESGKVISRAIDLGASGYIPKSSSLEQISRAIGTVLNGETWIPEGIVVEDVNGPEKQLAEKLETLTPAQFNVLQMICDGLLNKQIAYEMNIQETTVKNHVSAILQKLSVNNRTQAGLIYQQLKSVDQQVDTLV</sequence>
<dbReference type="Pfam" id="PF00072">
    <property type="entry name" value="Response_reg"/>
    <property type="match status" value="1"/>
</dbReference>
<dbReference type="InterPro" id="IPR016032">
    <property type="entry name" value="Sig_transdc_resp-reg_C-effctor"/>
</dbReference>
<dbReference type="SUPFAM" id="SSF52172">
    <property type="entry name" value="CheY-like"/>
    <property type="match status" value="1"/>
</dbReference>
<dbReference type="InterPro" id="IPR011006">
    <property type="entry name" value="CheY-like_superfamily"/>
</dbReference>
<dbReference type="PRINTS" id="PR00038">
    <property type="entry name" value="HTHLUXR"/>
</dbReference>
<dbReference type="OrthoDB" id="9814495at2"/>
<keyword evidence="2" id="KW-0238">DNA-binding</keyword>
<dbReference type="GO" id="GO:0006355">
    <property type="term" value="P:regulation of DNA-templated transcription"/>
    <property type="evidence" value="ECO:0007669"/>
    <property type="project" value="InterPro"/>
</dbReference>
<name>A0A5R9IH11_9GAMM</name>
<dbReference type="Pfam" id="PF00196">
    <property type="entry name" value="GerE"/>
    <property type="match status" value="1"/>
</dbReference>
<dbReference type="CDD" id="cd17535">
    <property type="entry name" value="REC_NarL-like"/>
    <property type="match status" value="1"/>
</dbReference>
<dbReference type="GO" id="GO:0000160">
    <property type="term" value="P:phosphorelay signal transduction system"/>
    <property type="evidence" value="ECO:0007669"/>
    <property type="project" value="InterPro"/>
</dbReference>
<evidence type="ECO:0000256" key="1">
    <source>
        <dbReference type="ARBA" id="ARBA00022553"/>
    </source>
</evidence>
<reference evidence="6 7" key="1">
    <citation type="submission" date="2019-05" db="EMBL/GenBank/DDBJ databases">
        <title>Genome sequences of Thalassotalea litorea 1K03283.</title>
        <authorList>
            <person name="Zhang D."/>
        </authorList>
    </citation>
    <scope>NUCLEOTIDE SEQUENCE [LARGE SCALE GENOMIC DNA]</scope>
    <source>
        <strain evidence="6 7">MCCC 1K03283</strain>
    </source>
</reference>
<proteinExistence type="predicted"/>
<dbReference type="SUPFAM" id="SSF46894">
    <property type="entry name" value="C-terminal effector domain of the bipartite response regulators"/>
    <property type="match status" value="1"/>
</dbReference>
<dbReference type="EMBL" id="VCBC01000009">
    <property type="protein sequence ID" value="TLU64795.1"/>
    <property type="molecule type" value="Genomic_DNA"/>
</dbReference>
<dbReference type="Gene3D" id="3.40.50.2300">
    <property type="match status" value="1"/>
</dbReference>
<dbReference type="SMART" id="SM00421">
    <property type="entry name" value="HTH_LUXR"/>
    <property type="match status" value="1"/>
</dbReference>
<dbReference type="RefSeq" id="WP_138319931.1">
    <property type="nucleotide sequence ID" value="NZ_VCBC01000009.1"/>
</dbReference>
<feature type="domain" description="HTH luxR-type" evidence="4">
    <location>
        <begin position="146"/>
        <end position="211"/>
    </location>
</feature>
<evidence type="ECO:0000256" key="2">
    <source>
        <dbReference type="ARBA" id="ARBA00023125"/>
    </source>
</evidence>
<dbReference type="SMART" id="SM00448">
    <property type="entry name" value="REC"/>
    <property type="match status" value="1"/>
</dbReference>
<evidence type="ECO:0000259" key="5">
    <source>
        <dbReference type="PROSITE" id="PS50110"/>
    </source>
</evidence>
<dbReference type="PROSITE" id="PS50043">
    <property type="entry name" value="HTH_LUXR_2"/>
    <property type="match status" value="1"/>
</dbReference>
<dbReference type="PANTHER" id="PTHR45566:SF1">
    <property type="entry name" value="HTH-TYPE TRANSCRIPTIONAL REGULATOR YHJB-RELATED"/>
    <property type="match status" value="1"/>
</dbReference>
<dbReference type="InterPro" id="IPR058245">
    <property type="entry name" value="NreC/VraR/RcsB-like_REC"/>
</dbReference>
<dbReference type="CDD" id="cd06170">
    <property type="entry name" value="LuxR_C_like"/>
    <property type="match status" value="1"/>
</dbReference>
<organism evidence="6 7">
    <name type="scientific">Thalassotalea litorea</name>
    <dbReference type="NCBI Taxonomy" id="2020715"/>
    <lineage>
        <taxon>Bacteria</taxon>
        <taxon>Pseudomonadati</taxon>
        <taxon>Pseudomonadota</taxon>
        <taxon>Gammaproteobacteria</taxon>
        <taxon>Alteromonadales</taxon>
        <taxon>Colwelliaceae</taxon>
        <taxon>Thalassotalea</taxon>
    </lineage>
</organism>
<dbReference type="Proteomes" id="UP000307790">
    <property type="component" value="Unassembled WGS sequence"/>
</dbReference>
<dbReference type="InterPro" id="IPR000792">
    <property type="entry name" value="Tscrpt_reg_LuxR_C"/>
</dbReference>
<dbReference type="GO" id="GO:0003677">
    <property type="term" value="F:DNA binding"/>
    <property type="evidence" value="ECO:0007669"/>
    <property type="project" value="UniProtKB-KW"/>
</dbReference>
<comment type="caution">
    <text evidence="6">The sequence shown here is derived from an EMBL/GenBank/DDBJ whole genome shotgun (WGS) entry which is preliminary data.</text>
</comment>
<keyword evidence="1 3" id="KW-0597">Phosphoprotein</keyword>
<keyword evidence="7" id="KW-1185">Reference proteome</keyword>
<feature type="modified residue" description="4-aspartylphosphate" evidence="3">
    <location>
        <position position="59"/>
    </location>
</feature>
<dbReference type="AlphaFoldDB" id="A0A5R9IH11"/>
<evidence type="ECO:0000259" key="4">
    <source>
        <dbReference type="PROSITE" id="PS50043"/>
    </source>
</evidence>
<gene>
    <name evidence="6" type="ORF">FE810_10040</name>
</gene>
<evidence type="ECO:0000256" key="3">
    <source>
        <dbReference type="PROSITE-ProRule" id="PRU00169"/>
    </source>
</evidence>
<dbReference type="PROSITE" id="PS50110">
    <property type="entry name" value="RESPONSE_REGULATORY"/>
    <property type="match status" value="1"/>
</dbReference>
<feature type="domain" description="Response regulatory" evidence="5">
    <location>
        <begin position="7"/>
        <end position="124"/>
    </location>
</feature>
<dbReference type="PROSITE" id="PS00622">
    <property type="entry name" value="HTH_LUXR_1"/>
    <property type="match status" value="1"/>
</dbReference>